<dbReference type="Proteomes" id="UP000396835">
    <property type="component" value="Unassembled WGS sequence"/>
</dbReference>
<evidence type="ECO:0000313" key="2">
    <source>
        <dbReference type="Proteomes" id="UP000396835"/>
    </source>
</evidence>
<reference evidence="1 2" key="1">
    <citation type="submission" date="2019-02" db="EMBL/GenBank/DDBJ databases">
        <authorList>
            <consortium name="Pathogen Informatics"/>
        </authorList>
    </citation>
    <scope>NUCLEOTIDE SEQUENCE [LARGE SCALE GENOMIC DNA]</scope>
    <source>
        <strain evidence="1 2">3012STDY7078512</strain>
    </source>
</reference>
<dbReference type="RefSeq" id="WP_131752415.1">
    <property type="nucleotide sequence ID" value="NZ_CAACYH010000004.1"/>
</dbReference>
<keyword evidence="1" id="KW-0472">Membrane</keyword>
<name>A0A449I4N8_9BACE</name>
<sequence length="418" mass="47334">MKRPFILLLLLLLLGHVRGQEPASRRGSDSVRIYFRAGESFPDLSFRGNGDRMDAFTLRLETLLSDPSCRLLGVRMVSGASPEGNTALNKTLSEERASRFRRYLNGRFTGRDIPVISHAPGIDWERLLLLTEADPDVPHRTQALDILRHTPEWITRDGAVVDGRKHRLAMLGGGSTWRYMESHLFPELRSSVLQLRYECAYPGTDTVRVTRTDTVVSVRIDTVSVVRVDTVALPGARKPFYLGLSTNLLYDALLVPNIGLEVYLGRGWSVAADWMYAWWKSDRRHRYHRIYGGELELRRRFGSKPGRSPLTGHHLGVYGQVLTYDLEWGGEGYLGDRWSYGGGVSYGYSAPIGRRLNIDFMLGIGYLGGEYFEYVPQDGCYLWRATRQRHWFGPTKAAVSLVWLIGRGNHNEKKGGVQ</sequence>
<gene>
    <name evidence="1" type="ORF">NCTC7812_01970</name>
</gene>
<dbReference type="AlphaFoldDB" id="A0A449I4N8"/>
<dbReference type="Pfam" id="PF12099">
    <property type="entry name" value="DUF3575"/>
    <property type="match status" value="1"/>
</dbReference>
<protein>
    <submittedName>
        <fullName evidence="1">Putative exported transmembrane protein</fullName>
    </submittedName>
</protein>
<evidence type="ECO:0000313" key="1">
    <source>
        <dbReference type="EMBL" id="VFB14418.1"/>
    </source>
</evidence>
<keyword evidence="1" id="KW-0812">Transmembrane</keyword>
<proteinExistence type="predicted"/>
<organism evidence="1 2">
    <name type="scientific">Prevotella heparinolytica</name>
    <dbReference type="NCBI Taxonomy" id="28113"/>
    <lineage>
        <taxon>Bacteria</taxon>
        <taxon>Pseudomonadati</taxon>
        <taxon>Bacteroidota</taxon>
        <taxon>Bacteroidia</taxon>
        <taxon>Bacteroidales</taxon>
        <taxon>Bacteroidaceae</taxon>
        <taxon>Bacteroides</taxon>
    </lineage>
</organism>
<dbReference type="EMBL" id="CAACYH010000004">
    <property type="protein sequence ID" value="VFB14418.1"/>
    <property type="molecule type" value="Genomic_DNA"/>
</dbReference>
<dbReference type="InterPro" id="IPR021958">
    <property type="entry name" value="DUF3575"/>
</dbReference>
<accession>A0A449I4N8</accession>
<dbReference type="OrthoDB" id="1046564at2"/>